<evidence type="ECO:0000313" key="3">
    <source>
        <dbReference type="EMBL" id="KAF7577517.1"/>
    </source>
</evidence>
<dbReference type="OrthoDB" id="3750626at2759"/>
<dbReference type="Proteomes" id="UP000249757">
    <property type="component" value="Unassembled WGS sequence"/>
</dbReference>
<evidence type="ECO:0000313" key="5">
    <source>
        <dbReference type="Proteomes" id="UP000245464"/>
    </source>
</evidence>
<protein>
    <submittedName>
        <fullName evidence="4">F-box domain containing protein</fullName>
    </submittedName>
    <submittedName>
        <fullName evidence="3">F-box multi-domain protein</fullName>
    </submittedName>
</protein>
<keyword evidence="6" id="KW-1185">Reference proteome</keyword>
<evidence type="ECO:0000256" key="1">
    <source>
        <dbReference type="SAM" id="MobiDB-lite"/>
    </source>
</evidence>
<dbReference type="SUPFAM" id="SSF52047">
    <property type="entry name" value="RNI-like"/>
    <property type="match status" value="1"/>
</dbReference>
<reference evidence="3 5" key="1">
    <citation type="journal article" date="2018" name="BMC Genomics">
        <title>Comparative genomics of the wheat fungal pathogen Pyrenophora tritici-repentis reveals chromosomal variations and genome plasticity.</title>
        <authorList>
            <person name="Moolhuijzen P."/>
            <person name="See P.T."/>
            <person name="Hane J.K."/>
            <person name="Shi G."/>
            <person name="Liu Z."/>
            <person name="Oliver R.P."/>
            <person name="Moffat C.S."/>
        </authorList>
    </citation>
    <scope>NUCLEOTIDE SEQUENCE [LARGE SCALE GENOMIC DNA]</scope>
    <source>
        <strain evidence="3">M4</strain>
    </source>
</reference>
<dbReference type="InterPro" id="IPR036047">
    <property type="entry name" value="F-box-like_dom_sf"/>
</dbReference>
<dbReference type="Proteomes" id="UP000245464">
    <property type="component" value="Chromosome 1"/>
</dbReference>
<feature type="compositionally biased region" description="Acidic residues" evidence="1">
    <location>
        <begin position="479"/>
        <end position="488"/>
    </location>
</feature>
<dbReference type="InterPro" id="IPR001810">
    <property type="entry name" value="F-box_dom"/>
</dbReference>
<comment type="caution">
    <text evidence="4">The sequence shown here is derived from an EMBL/GenBank/DDBJ whole genome shotgun (WGS) entry which is preliminary data.</text>
</comment>
<dbReference type="AlphaFoldDB" id="A0A317AJ01"/>
<reference evidence="6" key="4">
    <citation type="journal article" date="2022" name="Microb. Genom.">
        <title>A global pangenome for the wheat fungal pathogen Pyrenophora tritici-repentis and prediction of effector protein structural homology.</title>
        <authorList>
            <person name="Moolhuijzen P.M."/>
            <person name="See P.T."/>
            <person name="Shi G."/>
            <person name="Powell H.R."/>
            <person name="Cockram J."/>
            <person name="Jorgensen L.N."/>
            <person name="Benslimane H."/>
            <person name="Strelkov S.E."/>
            <person name="Turner J."/>
            <person name="Liu Z."/>
            <person name="Moffat C.S."/>
        </authorList>
    </citation>
    <scope>NUCLEOTIDE SEQUENCE [LARGE SCALE GENOMIC DNA]</scope>
</reference>
<proteinExistence type="predicted"/>
<dbReference type="EMBL" id="NQIK02000001">
    <property type="protein sequence ID" value="KAF7577517.1"/>
    <property type="molecule type" value="Genomic_DNA"/>
</dbReference>
<dbReference type="CDD" id="cd09917">
    <property type="entry name" value="F-box_SF"/>
    <property type="match status" value="1"/>
</dbReference>
<organism evidence="4 6">
    <name type="scientific">Pyrenophora tritici-repentis</name>
    <dbReference type="NCBI Taxonomy" id="45151"/>
    <lineage>
        <taxon>Eukaryota</taxon>
        <taxon>Fungi</taxon>
        <taxon>Dikarya</taxon>
        <taxon>Ascomycota</taxon>
        <taxon>Pezizomycotina</taxon>
        <taxon>Dothideomycetes</taxon>
        <taxon>Pleosporomycetidae</taxon>
        <taxon>Pleosporales</taxon>
        <taxon>Pleosporineae</taxon>
        <taxon>Pleosporaceae</taxon>
        <taxon>Pyrenophora</taxon>
    </lineage>
</organism>
<evidence type="ECO:0000313" key="4">
    <source>
        <dbReference type="EMBL" id="KAI1513457.1"/>
    </source>
</evidence>
<dbReference type="SUPFAM" id="SSF81383">
    <property type="entry name" value="F-box domain"/>
    <property type="match status" value="1"/>
</dbReference>
<sequence length="495" mass="55306">MASSNPPIYQLPDELLIHVASYLPDSTAPTHLRNLSLVSRKLRPAAQETLHGTVKLIVSCGCHPKVNAVLKLLRTLLDRPDLALKVKTLRMRTVRKNIAKLCDDQGFDLEPLRTRSLARLGELGYTKSHPWYRTVQNSIESGFAGVLMTLVPTLTHLDFWVKDHHRGPPSGECVSGLFGGLGLPDIIVKTWANLQHLTTSDTHVLKCNVQLDNLKSLDLKTVSIGTVLRLNGPGCLHGAENLEDLAMSVSMGFADRILMDTTEIELSSLFEALSCNHLRSLKLVLVNDGYHEGLHALDPGLGLDVGYFVDQIDSVKHSLESLTIMLETADDDVALEFSVDNMISPKLSMRHFTALKHLVVLQAFICDFNNDDDWADNSCMPDELPQNLETLEIIYPTPLIEEWAKCLRSEDEEILPNLRELTLTCSEGVGMPAQVFEDETQDTTWSDLSEEGIETYVFCQTRQVRHNVKDLFSRRHSSEDDDTDEDMPDLSNSVD</sequence>
<feature type="domain" description="F-box" evidence="2">
    <location>
        <begin position="9"/>
        <end position="47"/>
    </location>
</feature>
<reference evidence="4" key="2">
    <citation type="submission" date="2021-05" db="EMBL/GenBank/DDBJ databases">
        <authorList>
            <person name="Moolhuijzen P.M."/>
            <person name="Moffat C.S."/>
        </authorList>
    </citation>
    <scope>NUCLEOTIDE SEQUENCE</scope>
    <source>
        <strain evidence="4">86-124</strain>
    </source>
</reference>
<name>A0A317AJ01_9PLEO</name>
<dbReference type="Pfam" id="PF12937">
    <property type="entry name" value="F-box-like"/>
    <property type="match status" value="1"/>
</dbReference>
<reference evidence="4" key="3">
    <citation type="journal article" date="2022" name="bioRxiv">
        <title>A global pangenome for the wheat fungal pathogen Pyrenophora tritici-repentis and prediction of effector protein structural homology.</title>
        <authorList>
            <person name="Moolhuijzen P."/>
            <person name="See P.T."/>
            <person name="Shi G."/>
            <person name="Powell H.R."/>
            <person name="Cockram J."/>
            <person name="Jorgensen L.N."/>
            <person name="Benslimane H."/>
            <person name="Strelkov S.E."/>
            <person name="Turner J."/>
            <person name="Liu Z."/>
            <person name="Moffat C.S."/>
        </authorList>
    </citation>
    <scope>NUCLEOTIDE SEQUENCE</scope>
    <source>
        <strain evidence="4">86-124</strain>
    </source>
</reference>
<dbReference type="EMBL" id="NRDI02000009">
    <property type="protein sequence ID" value="KAI1513457.1"/>
    <property type="molecule type" value="Genomic_DNA"/>
</dbReference>
<feature type="region of interest" description="Disordered" evidence="1">
    <location>
        <begin position="474"/>
        <end position="495"/>
    </location>
</feature>
<evidence type="ECO:0000259" key="2">
    <source>
        <dbReference type="Pfam" id="PF12937"/>
    </source>
</evidence>
<evidence type="ECO:0000313" key="6">
    <source>
        <dbReference type="Proteomes" id="UP000249757"/>
    </source>
</evidence>
<gene>
    <name evidence="4" type="ORF">Ptr86124_007359</name>
    <name evidence="3" type="ORF">PtrM4_017570</name>
</gene>
<accession>A0A317AJ01</accession>